<evidence type="ECO:0000313" key="3">
    <source>
        <dbReference type="Proteomes" id="UP001302126"/>
    </source>
</evidence>
<gene>
    <name evidence="2" type="ORF">QBC35DRAFT_498210</name>
</gene>
<protein>
    <submittedName>
        <fullName evidence="2">Uncharacterized protein</fullName>
    </submittedName>
</protein>
<feature type="compositionally biased region" description="Low complexity" evidence="1">
    <location>
        <begin position="490"/>
        <end position="502"/>
    </location>
</feature>
<evidence type="ECO:0000256" key="1">
    <source>
        <dbReference type="SAM" id="MobiDB-lite"/>
    </source>
</evidence>
<sequence length="792" mass="89883">MSFGLSPSDIKEALKICKWFWDNHFDQENSSDERYKQLVGDLKDLDGQTTRLETCINRAINELYPIDRDGAELRRELAEITGNFLDTLQKCKTFLNKPDHIKLQRRRGNIIDNVVWGLNAEGKADKLRAQIHFHIQRMELINKEVQDDLLRAILQEISRLSEWTVRGAPDLETQAAKLVPTWLRIIFTRNFSINRPPTVFDPSPANMPLGLGCDILHKHYESRNTPDHARLDPRAQTVYFYLALLKCQWIINTLRQGSHFLSYRPGSPFRRFILNMELEIFQELQRLMQNSSVQVRDQELQDLLEENNEPFLIWTPPKIRRVITPIDPEEGEQELFSVSLDGGETLLIFKKGSSSFRLVPAVEQKDGQMTLSQHFGGPVRIHTDAERLIPLYTISQPDTILFDIYQKRSRDRLMRLEMRALPDAWALQRALTGYEVLAHEPGVTWISQQNIGLRKILADSRKEKMDAGCVQIWKWGPAPEKPQPDLSVKTGATTSSSDSGSTVYAPQCPGSDDYNKRYSLFSQSPPSQRASMAMSYAGSMMSTASRVSTVYTEYVDPQGKQTEVGAPTPPVIVFYGQTDDNYVIYHLELSPTMVIKESKCTMCSKPATEPMCPKLYIQSTTGSSFTIRRLSVSDNHPQNWNLFIFRGPRHAKEYNDKTLLSQTSCDYLSLNFPSPALRRDFTMRFKIAMGEYIELYNQYVTIKEKKTHEGDRPAGSMSSGRLGSQYSRASVLSSPRTSTYGTVTPRASTYGNTLGAQAATRPSWAIGSLPVIGSKMSIAEEFLSPGARKKEG</sequence>
<feature type="compositionally biased region" description="Polar residues" evidence="1">
    <location>
        <begin position="716"/>
        <end position="746"/>
    </location>
</feature>
<dbReference type="AlphaFoldDB" id="A0AAN6WUQ0"/>
<feature type="region of interest" description="Disordered" evidence="1">
    <location>
        <begin position="706"/>
        <end position="746"/>
    </location>
</feature>
<reference evidence="2" key="1">
    <citation type="journal article" date="2023" name="Mol. Phylogenet. Evol.">
        <title>Genome-scale phylogeny and comparative genomics of the fungal order Sordariales.</title>
        <authorList>
            <person name="Hensen N."/>
            <person name="Bonometti L."/>
            <person name="Westerberg I."/>
            <person name="Brannstrom I.O."/>
            <person name="Guillou S."/>
            <person name="Cros-Aarteil S."/>
            <person name="Calhoun S."/>
            <person name="Haridas S."/>
            <person name="Kuo A."/>
            <person name="Mondo S."/>
            <person name="Pangilinan J."/>
            <person name="Riley R."/>
            <person name="LaButti K."/>
            <person name="Andreopoulos B."/>
            <person name="Lipzen A."/>
            <person name="Chen C."/>
            <person name="Yan M."/>
            <person name="Daum C."/>
            <person name="Ng V."/>
            <person name="Clum A."/>
            <person name="Steindorff A."/>
            <person name="Ohm R.A."/>
            <person name="Martin F."/>
            <person name="Silar P."/>
            <person name="Natvig D.O."/>
            <person name="Lalanne C."/>
            <person name="Gautier V."/>
            <person name="Ament-Velasquez S.L."/>
            <person name="Kruys A."/>
            <person name="Hutchinson M.I."/>
            <person name="Powell A.J."/>
            <person name="Barry K."/>
            <person name="Miller A.N."/>
            <person name="Grigoriev I.V."/>
            <person name="Debuchy R."/>
            <person name="Gladieux P."/>
            <person name="Hiltunen Thoren M."/>
            <person name="Johannesson H."/>
        </authorList>
    </citation>
    <scope>NUCLEOTIDE SEQUENCE</scope>
    <source>
        <strain evidence="2">PSN309</strain>
    </source>
</reference>
<organism evidence="2 3">
    <name type="scientific">Podospora australis</name>
    <dbReference type="NCBI Taxonomy" id="1536484"/>
    <lineage>
        <taxon>Eukaryota</taxon>
        <taxon>Fungi</taxon>
        <taxon>Dikarya</taxon>
        <taxon>Ascomycota</taxon>
        <taxon>Pezizomycotina</taxon>
        <taxon>Sordariomycetes</taxon>
        <taxon>Sordariomycetidae</taxon>
        <taxon>Sordariales</taxon>
        <taxon>Podosporaceae</taxon>
        <taxon>Podospora</taxon>
    </lineage>
</organism>
<dbReference type="EMBL" id="MU864399">
    <property type="protein sequence ID" value="KAK4187640.1"/>
    <property type="molecule type" value="Genomic_DNA"/>
</dbReference>
<feature type="region of interest" description="Disordered" evidence="1">
    <location>
        <begin position="475"/>
        <end position="506"/>
    </location>
</feature>
<dbReference type="Proteomes" id="UP001302126">
    <property type="component" value="Unassembled WGS sequence"/>
</dbReference>
<accession>A0AAN6WUQ0</accession>
<evidence type="ECO:0000313" key="2">
    <source>
        <dbReference type="EMBL" id="KAK4187640.1"/>
    </source>
</evidence>
<proteinExistence type="predicted"/>
<name>A0AAN6WUQ0_9PEZI</name>
<keyword evidence="3" id="KW-1185">Reference proteome</keyword>
<reference evidence="2" key="2">
    <citation type="submission" date="2023-05" db="EMBL/GenBank/DDBJ databases">
        <authorList>
            <consortium name="Lawrence Berkeley National Laboratory"/>
            <person name="Steindorff A."/>
            <person name="Hensen N."/>
            <person name="Bonometti L."/>
            <person name="Westerberg I."/>
            <person name="Brannstrom I.O."/>
            <person name="Guillou S."/>
            <person name="Cros-Aarteil S."/>
            <person name="Calhoun S."/>
            <person name="Haridas S."/>
            <person name="Kuo A."/>
            <person name="Mondo S."/>
            <person name="Pangilinan J."/>
            <person name="Riley R."/>
            <person name="Labutti K."/>
            <person name="Andreopoulos B."/>
            <person name="Lipzen A."/>
            <person name="Chen C."/>
            <person name="Yanf M."/>
            <person name="Daum C."/>
            <person name="Ng V."/>
            <person name="Clum A."/>
            <person name="Ohm R."/>
            <person name="Martin F."/>
            <person name="Silar P."/>
            <person name="Natvig D."/>
            <person name="Lalanne C."/>
            <person name="Gautier V."/>
            <person name="Ament-Velasquez S.L."/>
            <person name="Kruys A."/>
            <person name="Hutchinson M.I."/>
            <person name="Powell A.J."/>
            <person name="Barry K."/>
            <person name="Miller A.N."/>
            <person name="Grigoriev I.V."/>
            <person name="Debuchy R."/>
            <person name="Gladieux P."/>
            <person name="Thoren M.H."/>
            <person name="Johannesson H."/>
        </authorList>
    </citation>
    <scope>NUCLEOTIDE SEQUENCE</scope>
    <source>
        <strain evidence="2">PSN309</strain>
    </source>
</reference>
<comment type="caution">
    <text evidence="2">The sequence shown here is derived from an EMBL/GenBank/DDBJ whole genome shotgun (WGS) entry which is preliminary data.</text>
</comment>